<comment type="caution">
    <text evidence="1">The sequence shown here is derived from an EMBL/GenBank/DDBJ whole genome shotgun (WGS) entry which is preliminary data.</text>
</comment>
<proteinExistence type="predicted"/>
<dbReference type="AlphaFoldDB" id="A0A0J6T606"/>
<gene>
    <name evidence="1" type="ORF">VP06_01605</name>
</gene>
<dbReference type="InterPro" id="IPR021508">
    <property type="entry name" value="Gp17-like"/>
</dbReference>
<protein>
    <recommendedName>
        <fullName evidence="3">DUF3168 domain-containing protein</fullName>
    </recommendedName>
</protein>
<dbReference type="RefSeq" id="WP_048462072.1">
    <property type="nucleotide sequence ID" value="NZ_LABX01000012.1"/>
</dbReference>
<organism evidence="1 2">
    <name type="scientific">Methylobacterium aquaticum</name>
    <dbReference type="NCBI Taxonomy" id="270351"/>
    <lineage>
        <taxon>Bacteria</taxon>
        <taxon>Pseudomonadati</taxon>
        <taxon>Pseudomonadota</taxon>
        <taxon>Alphaproteobacteria</taxon>
        <taxon>Hyphomicrobiales</taxon>
        <taxon>Methylobacteriaceae</taxon>
        <taxon>Methylobacterium</taxon>
    </lineage>
</organism>
<sequence length="152" mass="16369">MTALSPIIPFRDALRAHLRASEAFKALAGNRIFDEVPTQKPGGQTIVTPYAYIGPMRHTRLEIGCGRAWTVQARLFAVSTANGRAEAWSVVDAMTEALDGLEAFDPALAAPFTMQKMIEVTQAGDVIDPLQAKSVFLDLTTIIARPGPGSED</sequence>
<dbReference type="OrthoDB" id="7994130at2"/>
<dbReference type="Pfam" id="PF11367">
    <property type="entry name" value="Tail_completion_gp17"/>
    <property type="match status" value="1"/>
</dbReference>
<dbReference type="Proteomes" id="UP000035929">
    <property type="component" value="Unassembled WGS sequence"/>
</dbReference>
<reference evidence="1 2" key="1">
    <citation type="submission" date="2015-03" db="EMBL/GenBank/DDBJ databases">
        <title>Genome sequencing of Methylobacterium aquaticum DSM16371 type strain.</title>
        <authorList>
            <person name="Chaudhry V."/>
            <person name="Patil P.B."/>
        </authorList>
    </citation>
    <scope>NUCLEOTIDE SEQUENCE [LARGE SCALE GENOMIC DNA]</scope>
    <source>
        <strain evidence="1 2">DSM 16371</strain>
    </source>
</reference>
<dbReference type="EMBL" id="LABX01000012">
    <property type="protein sequence ID" value="KMO40988.1"/>
    <property type="molecule type" value="Genomic_DNA"/>
</dbReference>
<dbReference type="Gene3D" id="3.30.2000.30">
    <property type="match status" value="1"/>
</dbReference>
<name>A0A0J6T606_9HYPH</name>
<evidence type="ECO:0000313" key="1">
    <source>
        <dbReference type="EMBL" id="KMO40988.1"/>
    </source>
</evidence>
<dbReference type="InterPro" id="IPR053745">
    <property type="entry name" value="Viral_Tail_Comp_sf"/>
</dbReference>
<dbReference type="PATRIC" id="fig|270351.6.peg.704"/>
<evidence type="ECO:0000313" key="2">
    <source>
        <dbReference type="Proteomes" id="UP000035929"/>
    </source>
</evidence>
<accession>A0A0J6T606</accession>
<evidence type="ECO:0008006" key="3">
    <source>
        <dbReference type="Google" id="ProtNLM"/>
    </source>
</evidence>